<dbReference type="InterPro" id="IPR017452">
    <property type="entry name" value="GPCR_Rhodpsn_7TM"/>
</dbReference>
<organism evidence="11 12">
    <name type="scientific">Chanos chanos</name>
    <name type="common">Milkfish</name>
    <name type="synonym">Mugil chanos</name>
    <dbReference type="NCBI Taxonomy" id="29144"/>
    <lineage>
        <taxon>Eukaryota</taxon>
        <taxon>Metazoa</taxon>
        <taxon>Chordata</taxon>
        <taxon>Craniata</taxon>
        <taxon>Vertebrata</taxon>
        <taxon>Euteleostomi</taxon>
        <taxon>Actinopterygii</taxon>
        <taxon>Neopterygii</taxon>
        <taxon>Teleostei</taxon>
        <taxon>Ostariophysi</taxon>
        <taxon>Gonorynchiformes</taxon>
        <taxon>Chanidae</taxon>
        <taxon>Chanos</taxon>
    </lineage>
</organism>
<dbReference type="GO" id="GO:0009897">
    <property type="term" value="C:external side of plasma membrane"/>
    <property type="evidence" value="ECO:0007669"/>
    <property type="project" value="TreeGrafter"/>
</dbReference>
<dbReference type="GO" id="GO:0060326">
    <property type="term" value="P:cell chemotaxis"/>
    <property type="evidence" value="ECO:0007669"/>
    <property type="project" value="TreeGrafter"/>
</dbReference>
<keyword evidence="2" id="KW-1003">Cell membrane</keyword>
<dbReference type="GO" id="GO:0019722">
    <property type="term" value="P:calcium-mediated signaling"/>
    <property type="evidence" value="ECO:0007669"/>
    <property type="project" value="TreeGrafter"/>
</dbReference>
<name>A0A6J2VFE6_CHACN</name>
<feature type="transmembrane region" description="Helical" evidence="9">
    <location>
        <begin position="113"/>
        <end position="135"/>
    </location>
</feature>
<dbReference type="Gene3D" id="1.20.1070.10">
    <property type="entry name" value="Rhodopsin 7-helix transmembrane proteins"/>
    <property type="match status" value="1"/>
</dbReference>
<dbReference type="InterPro" id="IPR000276">
    <property type="entry name" value="GPCR_Rhodpsn"/>
</dbReference>
<protein>
    <submittedName>
        <fullName evidence="12">Atypical chemokine receptor 2</fullName>
    </submittedName>
</protein>
<dbReference type="GO" id="GO:0019957">
    <property type="term" value="F:C-C chemokine binding"/>
    <property type="evidence" value="ECO:0007669"/>
    <property type="project" value="TreeGrafter"/>
</dbReference>
<evidence type="ECO:0000256" key="5">
    <source>
        <dbReference type="ARBA" id="ARBA00023040"/>
    </source>
</evidence>
<evidence type="ECO:0000259" key="10">
    <source>
        <dbReference type="PROSITE" id="PS50262"/>
    </source>
</evidence>
<dbReference type="PANTHER" id="PTHR10489">
    <property type="entry name" value="CELL ADHESION MOLECULE"/>
    <property type="match status" value="1"/>
</dbReference>
<keyword evidence="6 9" id="KW-0472">Membrane</keyword>
<dbReference type="PRINTS" id="PR00237">
    <property type="entry name" value="GPCRRHODOPSN"/>
</dbReference>
<dbReference type="GeneID" id="115812310"/>
<dbReference type="InParanoid" id="A0A6J2VFE6"/>
<keyword evidence="8" id="KW-0807">Transducer</keyword>
<dbReference type="PANTHER" id="PTHR10489:SF942">
    <property type="entry name" value="ATYPICAL CHEMOKINE RECEPTOR 2"/>
    <property type="match status" value="1"/>
</dbReference>
<gene>
    <name evidence="12" type="primary">LOC115812310</name>
</gene>
<keyword evidence="3 9" id="KW-0812">Transmembrane</keyword>
<dbReference type="GO" id="GO:0006955">
    <property type="term" value="P:immune response"/>
    <property type="evidence" value="ECO:0007669"/>
    <property type="project" value="TreeGrafter"/>
</dbReference>
<dbReference type="Pfam" id="PF00001">
    <property type="entry name" value="7tm_1"/>
    <property type="match status" value="1"/>
</dbReference>
<evidence type="ECO:0000256" key="3">
    <source>
        <dbReference type="ARBA" id="ARBA00022692"/>
    </source>
</evidence>
<dbReference type="GO" id="GO:0007204">
    <property type="term" value="P:positive regulation of cytosolic calcium ion concentration"/>
    <property type="evidence" value="ECO:0007669"/>
    <property type="project" value="TreeGrafter"/>
</dbReference>
<keyword evidence="5" id="KW-0297">G-protein coupled receptor</keyword>
<sequence>MDVMIPSDNADYDTIYNYSDYYSEESLDKYGLCEKTHIKNFGRIFLPLFYSIVCILSILANLMLMYIFIKYKTLRKTFPLHMMVSDILFASTFPFWAMYAHSGWIFGDHGCKIITLIYMVSLYSSNLFVACMHLHRCTGGVFFLWSIRNLNCSLKTGIMCAVVWFVSFLASIPNICFAEAHDKEKTCMNNVGHSKAWKTFMRSEIILLGFCIPFIMMLLCTRNLFASLREKDPETVEEDLVWSEGVFTRLI</sequence>
<accession>A0A6J2VFE6</accession>
<comment type="subcellular location">
    <subcellularLocation>
        <location evidence="1">Cell membrane</location>
        <topology evidence="1">Multi-pass membrane protein</topology>
    </subcellularLocation>
</comment>
<dbReference type="OrthoDB" id="8576531at2759"/>
<feature type="domain" description="G-protein coupled receptors family 1 profile" evidence="10">
    <location>
        <begin position="50"/>
        <end position="251"/>
    </location>
</feature>
<evidence type="ECO:0000256" key="1">
    <source>
        <dbReference type="ARBA" id="ARBA00004651"/>
    </source>
</evidence>
<dbReference type="SUPFAM" id="SSF81321">
    <property type="entry name" value="Family A G protein-coupled receptor-like"/>
    <property type="match status" value="1"/>
</dbReference>
<evidence type="ECO:0000256" key="9">
    <source>
        <dbReference type="SAM" id="Phobius"/>
    </source>
</evidence>
<dbReference type="Proteomes" id="UP000504632">
    <property type="component" value="Chromosome 5"/>
</dbReference>
<reference evidence="12" key="1">
    <citation type="submission" date="2025-08" db="UniProtKB">
        <authorList>
            <consortium name="RefSeq"/>
        </authorList>
    </citation>
    <scope>IDENTIFICATION</scope>
</reference>
<evidence type="ECO:0000256" key="2">
    <source>
        <dbReference type="ARBA" id="ARBA00022475"/>
    </source>
</evidence>
<feature type="transmembrane region" description="Helical" evidence="9">
    <location>
        <begin position="44"/>
        <end position="68"/>
    </location>
</feature>
<feature type="transmembrane region" description="Helical" evidence="9">
    <location>
        <begin position="156"/>
        <end position="180"/>
    </location>
</feature>
<dbReference type="PRINTS" id="PR00657">
    <property type="entry name" value="CCCHEMOKINER"/>
</dbReference>
<dbReference type="PROSITE" id="PS50262">
    <property type="entry name" value="G_PROTEIN_RECEP_F1_2"/>
    <property type="match status" value="1"/>
</dbReference>
<keyword evidence="7 12" id="KW-0675">Receptor</keyword>
<dbReference type="GO" id="GO:0016493">
    <property type="term" value="F:C-C chemokine receptor activity"/>
    <property type="evidence" value="ECO:0007669"/>
    <property type="project" value="TreeGrafter"/>
</dbReference>
<feature type="transmembrane region" description="Helical" evidence="9">
    <location>
        <begin position="80"/>
        <end position="101"/>
    </location>
</feature>
<evidence type="ECO:0000256" key="8">
    <source>
        <dbReference type="ARBA" id="ARBA00023224"/>
    </source>
</evidence>
<dbReference type="AlphaFoldDB" id="A0A6J2VFE6"/>
<keyword evidence="11" id="KW-1185">Reference proteome</keyword>
<evidence type="ECO:0000313" key="12">
    <source>
        <dbReference type="RefSeq" id="XP_030630652.1"/>
    </source>
</evidence>
<evidence type="ECO:0000256" key="6">
    <source>
        <dbReference type="ARBA" id="ARBA00023136"/>
    </source>
</evidence>
<dbReference type="RefSeq" id="XP_030630652.1">
    <property type="nucleotide sequence ID" value="XM_030774792.1"/>
</dbReference>
<dbReference type="InterPro" id="IPR000355">
    <property type="entry name" value="Chemokine_rcpt"/>
</dbReference>
<evidence type="ECO:0000256" key="7">
    <source>
        <dbReference type="ARBA" id="ARBA00023170"/>
    </source>
</evidence>
<evidence type="ECO:0000256" key="4">
    <source>
        <dbReference type="ARBA" id="ARBA00022989"/>
    </source>
</evidence>
<evidence type="ECO:0000313" key="11">
    <source>
        <dbReference type="Proteomes" id="UP000504632"/>
    </source>
</evidence>
<feature type="transmembrane region" description="Helical" evidence="9">
    <location>
        <begin position="200"/>
        <end position="221"/>
    </location>
</feature>
<proteinExistence type="predicted"/>
<dbReference type="InterPro" id="IPR050119">
    <property type="entry name" value="CCR1-9-like"/>
</dbReference>
<keyword evidence="4 9" id="KW-1133">Transmembrane helix</keyword>